<dbReference type="EMBL" id="KZ826357">
    <property type="protein sequence ID" value="PYI05508.1"/>
    <property type="molecule type" value="Genomic_DNA"/>
</dbReference>
<dbReference type="VEuPathDB" id="FungiDB:BO78DRAFT_387566"/>
<protein>
    <submittedName>
        <fullName evidence="2">Uncharacterized protein</fullName>
    </submittedName>
</protein>
<sequence length="176" mass="20033">MPRHSKTRPTRDHPMTVTYMFCLHCLRPAMKDYHPENVFASEAGCVFDGKASILCRKCFKGNKPCEPIWRIIRCKIGGSGKEKVNKYVLYWISWFPYEGKVSLNRDILDADSDNYLYAVYWNVCTSLLLPSGYYGLIFKTPRLRIVQVSRGALNGNENNDHESSGPNVGFAGTRIA</sequence>
<proteinExistence type="predicted"/>
<name>A0A319EG70_ASPSB</name>
<dbReference type="OrthoDB" id="4490934at2759"/>
<evidence type="ECO:0000313" key="2">
    <source>
        <dbReference type="EMBL" id="PYI05508.1"/>
    </source>
</evidence>
<accession>A0A319EG70</accession>
<dbReference type="AlphaFoldDB" id="A0A319EG70"/>
<gene>
    <name evidence="2" type="ORF">BO78DRAFT_387566</name>
</gene>
<feature type="region of interest" description="Disordered" evidence="1">
    <location>
        <begin position="156"/>
        <end position="176"/>
    </location>
</feature>
<organism evidence="2 3">
    <name type="scientific">Aspergillus sclerotiicarbonarius (strain CBS 121057 / IBT 28362)</name>
    <dbReference type="NCBI Taxonomy" id="1448318"/>
    <lineage>
        <taxon>Eukaryota</taxon>
        <taxon>Fungi</taxon>
        <taxon>Dikarya</taxon>
        <taxon>Ascomycota</taxon>
        <taxon>Pezizomycotina</taxon>
        <taxon>Eurotiomycetes</taxon>
        <taxon>Eurotiomycetidae</taxon>
        <taxon>Eurotiales</taxon>
        <taxon>Aspergillaceae</taxon>
        <taxon>Aspergillus</taxon>
        <taxon>Aspergillus subgen. Circumdati</taxon>
    </lineage>
</organism>
<keyword evidence="3" id="KW-1185">Reference proteome</keyword>
<evidence type="ECO:0000313" key="3">
    <source>
        <dbReference type="Proteomes" id="UP000248423"/>
    </source>
</evidence>
<dbReference type="Proteomes" id="UP000248423">
    <property type="component" value="Unassembled WGS sequence"/>
</dbReference>
<reference evidence="2 3" key="1">
    <citation type="submission" date="2018-02" db="EMBL/GenBank/DDBJ databases">
        <title>The genomes of Aspergillus section Nigri reveals drivers in fungal speciation.</title>
        <authorList>
            <consortium name="DOE Joint Genome Institute"/>
            <person name="Vesth T.C."/>
            <person name="Nybo J."/>
            <person name="Theobald S."/>
            <person name="Brandl J."/>
            <person name="Frisvad J.C."/>
            <person name="Nielsen K.F."/>
            <person name="Lyhne E.K."/>
            <person name="Kogle M.E."/>
            <person name="Kuo A."/>
            <person name="Riley R."/>
            <person name="Clum A."/>
            <person name="Nolan M."/>
            <person name="Lipzen A."/>
            <person name="Salamov A."/>
            <person name="Henrissat B."/>
            <person name="Wiebenga A."/>
            <person name="De vries R.P."/>
            <person name="Grigoriev I.V."/>
            <person name="Mortensen U.H."/>
            <person name="Andersen M.R."/>
            <person name="Baker S.E."/>
        </authorList>
    </citation>
    <scope>NUCLEOTIDE SEQUENCE [LARGE SCALE GENOMIC DNA]</scope>
    <source>
        <strain evidence="2 3">CBS 121057</strain>
    </source>
</reference>
<evidence type="ECO:0000256" key="1">
    <source>
        <dbReference type="SAM" id="MobiDB-lite"/>
    </source>
</evidence>